<reference evidence="2" key="1">
    <citation type="journal article" date="2019" name="Int. J. Syst. Evol. Microbiol.">
        <title>The Global Catalogue of Microorganisms (GCM) 10K type strain sequencing project: providing services to taxonomists for standard genome sequencing and annotation.</title>
        <authorList>
            <consortium name="The Broad Institute Genomics Platform"/>
            <consortium name="The Broad Institute Genome Sequencing Center for Infectious Disease"/>
            <person name="Wu L."/>
            <person name="Ma J."/>
        </authorList>
    </citation>
    <scope>NUCLEOTIDE SEQUENCE [LARGE SCALE GENOMIC DNA]</scope>
    <source>
        <strain evidence="2">JCM 32306</strain>
    </source>
</reference>
<accession>A0ABQ2R1S5</accession>
<proteinExistence type="predicted"/>
<name>A0ABQ2R1S5_9GAMM</name>
<comment type="caution">
    <text evidence="1">The sequence shown here is derived from an EMBL/GenBank/DDBJ whole genome shotgun (WGS) entry which is preliminary data.</text>
</comment>
<sequence>MAIKFTIEANASANESVNEPSILAEPEYNQANNLITIRHNAVATEARLASLTQKSYSEDEDIR</sequence>
<protein>
    <submittedName>
        <fullName evidence="1">Uncharacterized protein</fullName>
    </submittedName>
</protein>
<evidence type="ECO:0000313" key="2">
    <source>
        <dbReference type="Proteomes" id="UP000619118"/>
    </source>
</evidence>
<keyword evidence="2" id="KW-1185">Reference proteome</keyword>
<organism evidence="1 2">
    <name type="scientific">Shewanella litoralis</name>
    <dbReference type="NCBI Taxonomy" id="2282700"/>
    <lineage>
        <taxon>Bacteria</taxon>
        <taxon>Pseudomonadati</taxon>
        <taxon>Pseudomonadota</taxon>
        <taxon>Gammaproteobacteria</taxon>
        <taxon>Alteromonadales</taxon>
        <taxon>Shewanellaceae</taxon>
        <taxon>Shewanella</taxon>
    </lineage>
</organism>
<evidence type="ECO:0000313" key="1">
    <source>
        <dbReference type="EMBL" id="GGQ03792.1"/>
    </source>
</evidence>
<dbReference type="Proteomes" id="UP000619118">
    <property type="component" value="Unassembled WGS sequence"/>
</dbReference>
<dbReference type="EMBL" id="BMQX01000001">
    <property type="protein sequence ID" value="GGQ03792.1"/>
    <property type="molecule type" value="Genomic_DNA"/>
</dbReference>
<gene>
    <name evidence="1" type="ORF">GCM10009411_01140</name>
</gene>